<evidence type="ECO:0000313" key="1">
    <source>
        <dbReference type="EMBL" id="KAK3328700.1"/>
    </source>
</evidence>
<gene>
    <name evidence="1" type="ORF">B0T19DRAFT_197836</name>
</gene>
<keyword evidence="2" id="KW-1185">Reference proteome</keyword>
<comment type="caution">
    <text evidence="1">The sequence shown here is derived from an EMBL/GenBank/DDBJ whole genome shotgun (WGS) entry which is preliminary data.</text>
</comment>
<dbReference type="AlphaFoldDB" id="A0AAE0MDY5"/>
<accession>A0AAE0MDY5</accession>
<organism evidence="1 2">
    <name type="scientific">Cercophora scortea</name>
    <dbReference type="NCBI Taxonomy" id="314031"/>
    <lineage>
        <taxon>Eukaryota</taxon>
        <taxon>Fungi</taxon>
        <taxon>Dikarya</taxon>
        <taxon>Ascomycota</taxon>
        <taxon>Pezizomycotina</taxon>
        <taxon>Sordariomycetes</taxon>
        <taxon>Sordariomycetidae</taxon>
        <taxon>Sordariales</taxon>
        <taxon>Lasiosphaeriaceae</taxon>
        <taxon>Cercophora</taxon>
    </lineage>
</organism>
<reference evidence="1" key="2">
    <citation type="submission" date="2023-06" db="EMBL/GenBank/DDBJ databases">
        <authorList>
            <consortium name="Lawrence Berkeley National Laboratory"/>
            <person name="Haridas S."/>
            <person name="Hensen N."/>
            <person name="Bonometti L."/>
            <person name="Westerberg I."/>
            <person name="Brannstrom I.O."/>
            <person name="Guillou S."/>
            <person name="Cros-Aarteil S."/>
            <person name="Calhoun S."/>
            <person name="Kuo A."/>
            <person name="Mondo S."/>
            <person name="Pangilinan J."/>
            <person name="Riley R."/>
            <person name="Labutti K."/>
            <person name="Andreopoulos B."/>
            <person name="Lipzen A."/>
            <person name="Chen C."/>
            <person name="Yanf M."/>
            <person name="Daum C."/>
            <person name="Ng V."/>
            <person name="Clum A."/>
            <person name="Steindorff A."/>
            <person name="Ohm R."/>
            <person name="Martin F."/>
            <person name="Silar P."/>
            <person name="Natvig D."/>
            <person name="Lalanne C."/>
            <person name="Gautier V."/>
            <person name="Ament-Velasquez S.L."/>
            <person name="Kruys A."/>
            <person name="Hutchinson M.I."/>
            <person name="Powell A.J."/>
            <person name="Barry K."/>
            <person name="Miller A.N."/>
            <person name="Grigoriev I.V."/>
            <person name="Debuchy R."/>
            <person name="Gladieux P."/>
            <person name="Thoren M.H."/>
            <person name="Johannesson H."/>
        </authorList>
    </citation>
    <scope>NUCLEOTIDE SEQUENCE</scope>
    <source>
        <strain evidence="1">SMH4131-1</strain>
    </source>
</reference>
<name>A0AAE0MDY5_9PEZI</name>
<proteinExistence type="predicted"/>
<sequence length="229" mass="25915">MRQWPDGPNWDESRRSRRGAFRQIQAFVRSTEFSASAQRFPFMPHIRMWLPLARPAVTPGLKHLEIVTIREKARVGRQLAAPRGDGLEDEAMRWRELPAGRRRWALTCWFAAPLHLRRLNCLSVASSSGLLKPLPTEAEDKKPPTNKQHQQSYTVVSWKRPGRCALHYGWARCLSKRNLAKASIVLLGHYQGGALLPRYVPLLPCPSSGAEPSGTWLLGSPPRFPSPFP</sequence>
<dbReference type="EMBL" id="JAUEPO010000003">
    <property type="protein sequence ID" value="KAK3328700.1"/>
    <property type="molecule type" value="Genomic_DNA"/>
</dbReference>
<reference evidence="1" key="1">
    <citation type="journal article" date="2023" name="Mol. Phylogenet. Evol.">
        <title>Genome-scale phylogeny and comparative genomics of the fungal order Sordariales.</title>
        <authorList>
            <person name="Hensen N."/>
            <person name="Bonometti L."/>
            <person name="Westerberg I."/>
            <person name="Brannstrom I.O."/>
            <person name="Guillou S."/>
            <person name="Cros-Aarteil S."/>
            <person name="Calhoun S."/>
            <person name="Haridas S."/>
            <person name="Kuo A."/>
            <person name="Mondo S."/>
            <person name="Pangilinan J."/>
            <person name="Riley R."/>
            <person name="LaButti K."/>
            <person name="Andreopoulos B."/>
            <person name="Lipzen A."/>
            <person name="Chen C."/>
            <person name="Yan M."/>
            <person name="Daum C."/>
            <person name="Ng V."/>
            <person name="Clum A."/>
            <person name="Steindorff A."/>
            <person name="Ohm R.A."/>
            <person name="Martin F."/>
            <person name="Silar P."/>
            <person name="Natvig D.O."/>
            <person name="Lalanne C."/>
            <person name="Gautier V."/>
            <person name="Ament-Velasquez S.L."/>
            <person name="Kruys A."/>
            <person name="Hutchinson M.I."/>
            <person name="Powell A.J."/>
            <person name="Barry K."/>
            <person name="Miller A.N."/>
            <person name="Grigoriev I.V."/>
            <person name="Debuchy R."/>
            <person name="Gladieux P."/>
            <person name="Hiltunen Thoren M."/>
            <person name="Johannesson H."/>
        </authorList>
    </citation>
    <scope>NUCLEOTIDE SEQUENCE</scope>
    <source>
        <strain evidence="1">SMH4131-1</strain>
    </source>
</reference>
<dbReference type="Proteomes" id="UP001286456">
    <property type="component" value="Unassembled WGS sequence"/>
</dbReference>
<evidence type="ECO:0000313" key="2">
    <source>
        <dbReference type="Proteomes" id="UP001286456"/>
    </source>
</evidence>
<protein>
    <submittedName>
        <fullName evidence="1">Uncharacterized protein</fullName>
    </submittedName>
</protein>